<dbReference type="GO" id="GO:0004540">
    <property type="term" value="F:RNA nuclease activity"/>
    <property type="evidence" value="ECO:0007669"/>
    <property type="project" value="InterPro"/>
</dbReference>
<dbReference type="Proteomes" id="UP000050544">
    <property type="component" value="Unassembled WGS sequence"/>
</dbReference>
<proteinExistence type="inferred from homology"/>
<evidence type="ECO:0000256" key="4">
    <source>
        <dbReference type="ARBA" id="ARBA00024207"/>
    </source>
</evidence>
<dbReference type="STRING" id="869279.SE15_00165"/>
<keyword evidence="6" id="KW-1185">Reference proteome</keyword>
<dbReference type="Pfam" id="PF01934">
    <property type="entry name" value="HepT-like"/>
    <property type="match status" value="1"/>
</dbReference>
<dbReference type="NCBIfam" id="NF047751">
    <property type="entry name" value="HepT_toxin"/>
    <property type="match status" value="1"/>
</dbReference>
<gene>
    <name evidence="5" type="ORF">SE15_00165</name>
</gene>
<dbReference type="EMBL" id="LGKO01000002">
    <property type="protein sequence ID" value="KPL83728.1"/>
    <property type="molecule type" value="Genomic_DNA"/>
</dbReference>
<evidence type="ECO:0000313" key="5">
    <source>
        <dbReference type="EMBL" id="KPL83728.1"/>
    </source>
</evidence>
<evidence type="ECO:0000256" key="2">
    <source>
        <dbReference type="ARBA" id="ARBA00022722"/>
    </source>
</evidence>
<dbReference type="GO" id="GO:0016787">
    <property type="term" value="F:hydrolase activity"/>
    <property type="evidence" value="ECO:0007669"/>
    <property type="project" value="UniProtKB-KW"/>
</dbReference>
<dbReference type="OrthoDB" id="9796612at2"/>
<comment type="similarity">
    <text evidence="4">Belongs to the HepT RNase toxin family.</text>
</comment>
<dbReference type="GO" id="GO:0110001">
    <property type="term" value="C:toxin-antitoxin complex"/>
    <property type="evidence" value="ECO:0007669"/>
    <property type="project" value="InterPro"/>
</dbReference>
<evidence type="ECO:0000313" key="6">
    <source>
        <dbReference type="Proteomes" id="UP000050544"/>
    </source>
</evidence>
<dbReference type="RefSeq" id="WP_054520100.1">
    <property type="nucleotide sequence ID" value="NZ_LGKO01000002.1"/>
</dbReference>
<dbReference type="InterPro" id="IPR037038">
    <property type="entry name" value="HepT-like_sf"/>
</dbReference>
<evidence type="ECO:0000256" key="1">
    <source>
        <dbReference type="ARBA" id="ARBA00022649"/>
    </source>
</evidence>
<dbReference type="Gene3D" id="1.20.120.580">
    <property type="entry name" value="bsu32300-like"/>
    <property type="match status" value="1"/>
</dbReference>
<dbReference type="PANTHER" id="PTHR33397">
    <property type="entry name" value="UPF0331 PROTEIN YUTE"/>
    <property type="match status" value="1"/>
</dbReference>
<sequence>MRPGKVSRRIVLDRLAMVEQLLARIRALPLENRETFFSDERNLDALESCLRRALEALLDVGRYILAKGFAIGVTEYKQIAVELQRVGVLSAEEGQILRIMAGYRNRMVHFYHEIGQEELYQIAQENLGDFHRIIAAYGRWMDEHPQALHDDL</sequence>
<dbReference type="PANTHER" id="PTHR33397:SF3">
    <property type="entry name" value="MRNA NUCLEASE HEPT"/>
    <property type="match status" value="1"/>
</dbReference>
<accession>A0A0P6XTX3</accession>
<protein>
    <recommendedName>
        <fullName evidence="7">DUF86 domain-containing protein</fullName>
    </recommendedName>
</protein>
<dbReference type="PATRIC" id="fig|869279.4.peg.32"/>
<name>A0A0P6XTX3_9CHLR</name>
<keyword evidence="1" id="KW-1277">Toxin-antitoxin system</keyword>
<dbReference type="InterPro" id="IPR008201">
    <property type="entry name" value="HepT-like"/>
</dbReference>
<evidence type="ECO:0008006" key="7">
    <source>
        <dbReference type="Google" id="ProtNLM"/>
    </source>
</evidence>
<keyword evidence="3" id="KW-0378">Hydrolase</keyword>
<reference evidence="5 6" key="1">
    <citation type="submission" date="2015-07" db="EMBL/GenBank/DDBJ databases">
        <title>Whole genome sequence of Thermanaerothrix daxensis DSM 23592.</title>
        <authorList>
            <person name="Hemp J."/>
            <person name="Ward L.M."/>
            <person name="Pace L.A."/>
            <person name="Fischer W.W."/>
        </authorList>
    </citation>
    <scope>NUCLEOTIDE SEQUENCE [LARGE SCALE GENOMIC DNA]</scope>
    <source>
        <strain evidence="5 6">GNS-1</strain>
    </source>
</reference>
<organism evidence="5 6">
    <name type="scientific">Thermanaerothrix daxensis</name>
    <dbReference type="NCBI Taxonomy" id="869279"/>
    <lineage>
        <taxon>Bacteria</taxon>
        <taxon>Bacillati</taxon>
        <taxon>Chloroflexota</taxon>
        <taxon>Anaerolineae</taxon>
        <taxon>Anaerolineales</taxon>
        <taxon>Anaerolineaceae</taxon>
        <taxon>Thermanaerothrix</taxon>
    </lineage>
</organism>
<dbReference type="AlphaFoldDB" id="A0A0P6XTX3"/>
<comment type="caution">
    <text evidence="5">The sequence shown here is derived from an EMBL/GenBank/DDBJ whole genome shotgun (WGS) entry which is preliminary data.</text>
</comment>
<dbReference type="InterPro" id="IPR052379">
    <property type="entry name" value="Type_VII_TA_RNase"/>
</dbReference>
<evidence type="ECO:0000256" key="3">
    <source>
        <dbReference type="ARBA" id="ARBA00022801"/>
    </source>
</evidence>
<keyword evidence="2" id="KW-0540">Nuclease</keyword>